<evidence type="ECO:0000256" key="1">
    <source>
        <dbReference type="SAM" id="MobiDB-lite"/>
    </source>
</evidence>
<feature type="domain" description="Solute-binding protein family 5" evidence="3">
    <location>
        <begin position="93"/>
        <end position="450"/>
    </location>
</feature>
<reference evidence="4 5" key="1">
    <citation type="submission" date="2016-10" db="EMBL/GenBank/DDBJ databases">
        <authorList>
            <person name="de Groot N.N."/>
        </authorList>
    </citation>
    <scope>NUCLEOTIDE SEQUENCE [LARGE SCALE GENOMIC DNA]</scope>
    <source>
        <strain evidence="4 5">DSM 5522</strain>
    </source>
</reference>
<dbReference type="Pfam" id="PF00496">
    <property type="entry name" value="SBP_bac_5"/>
    <property type="match status" value="1"/>
</dbReference>
<dbReference type="RefSeq" id="WP_092874377.1">
    <property type="nucleotide sequence ID" value="NZ_FOJY01000023.1"/>
</dbReference>
<sequence>MKKKMLCMLMALTLTVSALAGCGTGKESTDSSQGKGEKASSTSETSNSSEAGELKYYGQSAGYGLDPGNQYNGWYAVEYGVVETLFKLDDNFEIQPWIADSYELSDDHLTWTVKLKEGITFQNGKELDAEAVKKSLQHTLDTNDRAPSDLAIESMEADGLTIKFTTKSPNPAFINSLTEPYSAIIDMESGKDFDKEPIGTGPYMVKEVVPDEKTEVVAYADYWGGAPKLSKATDLAFKDNDAVVMAMQSGEIDAAYAMSYDGQELFANDDNYAIDKSTTSRIYMLYYNMDNENLSDAKVRKALNMLIDKESYGSVVMNGNGEPATGMFPENTEFGKDLKATEFDVDGAKKLLEEAGYSDSDNDGFLDKDGKKLSFRIVTYSSRAELPLIADAMQSQFKEVGIDSDIKITDDISTALKAGDYDICPYSFTTLPTGDPGSLLNSVFAKDGSNNFAKYNNETVNGLIEQINNEFDADKRNELVREAMQTILDEDAFCFIEHLKMSVVTKSTVENLNIHPLDFYQLDANVSISK</sequence>
<keyword evidence="5" id="KW-1185">Reference proteome</keyword>
<organism evidence="4 5">
    <name type="scientific">Acetitomaculum ruminis DSM 5522</name>
    <dbReference type="NCBI Taxonomy" id="1120918"/>
    <lineage>
        <taxon>Bacteria</taxon>
        <taxon>Bacillati</taxon>
        <taxon>Bacillota</taxon>
        <taxon>Clostridia</taxon>
        <taxon>Lachnospirales</taxon>
        <taxon>Lachnospiraceae</taxon>
        <taxon>Acetitomaculum</taxon>
    </lineage>
</organism>
<dbReference type="Gene3D" id="3.10.105.10">
    <property type="entry name" value="Dipeptide-binding Protein, Domain 3"/>
    <property type="match status" value="1"/>
</dbReference>
<dbReference type="CDD" id="cd08490">
    <property type="entry name" value="PBP2_NikA_DppA_OppA_like_3"/>
    <property type="match status" value="1"/>
</dbReference>
<dbReference type="Gene3D" id="3.40.190.10">
    <property type="entry name" value="Periplasmic binding protein-like II"/>
    <property type="match status" value="1"/>
</dbReference>
<protein>
    <submittedName>
        <fullName evidence="4">Peptide/nickel transport system substrate-binding protein</fullName>
    </submittedName>
</protein>
<dbReference type="PIRSF" id="PIRSF002741">
    <property type="entry name" value="MppA"/>
    <property type="match status" value="1"/>
</dbReference>
<dbReference type="GO" id="GO:0015833">
    <property type="term" value="P:peptide transport"/>
    <property type="evidence" value="ECO:0007669"/>
    <property type="project" value="TreeGrafter"/>
</dbReference>
<feature type="chain" id="PRO_5039559399" evidence="2">
    <location>
        <begin position="21"/>
        <end position="530"/>
    </location>
</feature>
<dbReference type="OrthoDB" id="9772924at2"/>
<dbReference type="PANTHER" id="PTHR30290:SF81">
    <property type="entry name" value="OLIGOPEPTIDE-BINDING PROTEIN OPPA"/>
    <property type="match status" value="1"/>
</dbReference>
<dbReference type="InterPro" id="IPR030678">
    <property type="entry name" value="Peptide/Ni-bd"/>
</dbReference>
<dbReference type="InterPro" id="IPR039424">
    <property type="entry name" value="SBP_5"/>
</dbReference>
<keyword evidence="2" id="KW-0732">Signal</keyword>
<evidence type="ECO:0000256" key="2">
    <source>
        <dbReference type="SAM" id="SignalP"/>
    </source>
</evidence>
<feature type="compositionally biased region" description="Low complexity" evidence="1">
    <location>
        <begin position="40"/>
        <end position="50"/>
    </location>
</feature>
<dbReference type="EMBL" id="FOJY01000023">
    <property type="protein sequence ID" value="SFB34749.1"/>
    <property type="molecule type" value="Genomic_DNA"/>
</dbReference>
<dbReference type="PROSITE" id="PS51257">
    <property type="entry name" value="PROKAR_LIPOPROTEIN"/>
    <property type="match status" value="1"/>
</dbReference>
<dbReference type="GO" id="GO:1904680">
    <property type="term" value="F:peptide transmembrane transporter activity"/>
    <property type="evidence" value="ECO:0007669"/>
    <property type="project" value="TreeGrafter"/>
</dbReference>
<evidence type="ECO:0000313" key="4">
    <source>
        <dbReference type="EMBL" id="SFB34749.1"/>
    </source>
</evidence>
<evidence type="ECO:0000259" key="3">
    <source>
        <dbReference type="Pfam" id="PF00496"/>
    </source>
</evidence>
<name>A0A1I1A9U0_9FIRM</name>
<feature type="signal peptide" evidence="2">
    <location>
        <begin position="1"/>
        <end position="20"/>
    </location>
</feature>
<dbReference type="GO" id="GO:0042597">
    <property type="term" value="C:periplasmic space"/>
    <property type="evidence" value="ECO:0007669"/>
    <property type="project" value="UniProtKB-ARBA"/>
</dbReference>
<dbReference type="PANTHER" id="PTHR30290">
    <property type="entry name" value="PERIPLASMIC BINDING COMPONENT OF ABC TRANSPORTER"/>
    <property type="match status" value="1"/>
</dbReference>
<proteinExistence type="predicted"/>
<feature type="region of interest" description="Disordered" evidence="1">
    <location>
        <begin position="25"/>
        <end position="51"/>
    </location>
</feature>
<dbReference type="AlphaFoldDB" id="A0A1I1A9U0"/>
<dbReference type="GO" id="GO:0043190">
    <property type="term" value="C:ATP-binding cassette (ABC) transporter complex"/>
    <property type="evidence" value="ECO:0007669"/>
    <property type="project" value="InterPro"/>
</dbReference>
<dbReference type="InterPro" id="IPR000914">
    <property type="entry name" value="SBP_5_dom"/>
</dbReference>
<evidence type="ECO:0000313" key="5">
    <source>
        <dbReference type="Proteomes" id="UP000198838"/>
    </source>
</evidence>
<accession>A0A1I1A9U0</accession>
<dbReference type="Proteomes" id="UP000198838">
    <property type="component" value="Unassembled WGS sequence"/>
</dbReference>
<dbReference type="STRING" id="1120918.SAMN05216249_12326"/>
<dbReference type="SUPFAM" id="SSF53850">
    <property type="entry name" value="Periplasmic binding protein-like II"/>
    <property type="match status" value="1"/>
</dbReference>
<gene>
    <name evidence="4" type="ORF">SAMN05216249_12326</name>
</gene>